<dbReference type="SUPFAM" id="SSF63829">
    <property type="entry name" value="Calcium-dependent phosphotriesterase"/>
    <property type="match status" value="1"/>
</dbReference>
<accession>A0A7U5BEA4</accession>
<dbReference type="PANTHER" id="PTHR47572">
    <property type="entry name" value="LIPOPROTEIN-RELATED"/>
    <property type="match status" value="1"/>
</dbReference>
<keyword evidence="2" id="KW-0732">Signal</keyword>
<feature type="chain" id="PRO_5030638774" evidence="2">
    <location>
        <begin position="26"/>
        <end position="336"/>
    </location>
</feature>
<gene>
    <name evidence="4" type="ORF">TS85_00395</name>
</gene>
<organism evidence="4 5">
    <name type="scientific">Sphingomonas hengshuiensis</name>
    <dbReference type="NCBI Taxonomy" id="1609977"/>
    <lineage>
        <taxon>Bacteria</taxon>
        <taxon>Pseudomonadati</taxon>
        <taxon>Pseudomonadota</taxon>
        <taxon>Alphaproteobacteria</taxon>
        <taxon>Sphingomonadales</taxon>
        <taxon>Sphingomonadaceae</taxon>
        <taxon>Sphingomonas</taxon>
    </lineage>
</organism>
<feature type="signal peptide" evidence="2">
    <location>
        <begin position="1"/>
        <end position="25"/>
    </location>
</feature>
<dbReference type="GO" id="GO:0016787">
    <property type="term" value="F:hydrolase activity"/>
    <property type="evidence" value="ECO:0007669"/>
    <property type="project" value="UniProtKB-KW"/>
</dbReference>
<dbReference type="Gene3D" id="2.120.10.30">
    <property type="entry name" value="TolB, C-terminal domain"/>
    <property type="match status" value="1"/>
</dbReference>
<evidence type="ECO:0000256" key="2">
    <source>
        <dbReference type="SAM" id="SignalP"/>
    </source>
</evidence>
<reference evidence="4 5" key="2">
    <citation type="submission" date="2015-02" db="EMBL/GenBank/DDBJ databases">
        <title>The complete genome of Sphingomonas hengshuiensis sp. WHSC-8 isolated from soil of Hengshui Lake.</title>
        <authorList>
            <person name="Wei S."/>
            <person name="Guo J."/>
            <person name="Su C."/>
            <person name="Wu R."/>
            <person name="Zhang Z."/>
            <person name="Liang K."/>
            <person name="Li H."/>
            <person name="Wang T."/>
            <person name="Liu H."/>
            <person name="Zhang C."/>
            <person name="Li Z."/>
            <person name="Wang Q."/>
            <person name="Meng J."/>
        </authorList>
    </citation>
    <scope>NUCLEOTIDE SEQUENCE [LARGE SCALE GENOMIC DNA]</scope>
    <source>
        <strain evidence="4 5">WHSC-8</strain>
    </source>
</reference>
<reference evidence="4 5" key="1">
    <citation type="journal article" date="2015" name="Int. J. Syst. Evol. Microbiol.">
        <title>Sphingomonas hengshuiensis sp. nov., isolated from lake wetland.</title>
        <authorList>
            <person name="Wei S."/>
            <person name="Wang T."/>
            <person name="Liu H."/>
            <person name="Zhang C."/>
            <person name="Guo J."/>
            <person name="Wang Q."/>
            <person name="Liang K."/>
            <person name="Zhang Z."/>
        </authorList>
    </citation>
    <scope>NUCLEOTIDE SEQUENCE [LARGE SCALE GENOMIC DNA]</scope>
    <source>
        <strain evidence="4 5">WHSC-8</strain>
    </source>
</reference>
<dbReference type="KEGG" id="sphi:TS85_00395"/>
<keyword evidence="1" id="KW-0378">Hydrolase</keyword>
<sequence>MVETTRRALIAAIAAAPLLPGLARAQATSGITRLDPALDAILDARVPIESIADGIQWAEGPVWVREGGYLLFSDPPVNIAYRWKQGEGKSVFLQPSGLAGPVPAALREPGSNGMVLDREGRLVIADSGTRAIVRVDLKTREKTILADRFEGKRLNSCNDLVIAADGTIYFTDPPYGLTEGDTSPLKEQSVNGVYRLAADGTVTLVDGTLTRPNGIGLSPDGRVLYVSVSDPATAYIYAYPIDRAGQQGTRSVLADFRADAAKGLPGLPDGMKVAASGHLFASGPGGIHILDHTGRRLGLISTGQSAANCAFGEDGRTLFITSSDKVFRVRLKMSGW</sequence>
<dbReference type="InterPro" id="IPR011042">
    <property type="entry name" value="6-blade_b-propeller_TolB-like"/>
</dbReference>
<name>A0A7U5BEA4_9SPHN</name>
<evidence type="ECO:0000259" key="3">
    <source>
        <dbReference type="Pfam" id="PF08450"/>
    </source>
</evidence>
<evidence type="ECO:0000256" key="1">
    <source>
        <dbReference type="ARBA" id="ARBA00022801"/>
    </source>
</evidence>
<proteinExistence type="predicted"/>
<evidence type="ECO:0000313" key="4">
    <source>
        <dbReference type="EMBL" id="AJP70618.1"/>
    </source>
</evidence>
<dbReference type="InterPro" id="IPR013658">
    <property type="entry name" value="SGL"/>
</dbReference>
<dbReference type="EMBL" id="CP010836">
    <property type="protein sequence ID" value="AJP70618.1"/>
    <property type="molecule type" value="Genomic_DNA"/>
</dbReference>
<dbReference type="InterPro" id="IPR051262">
    <property type="entry name" value="SMP-30/CGR1_Lactonase"/>
</dbReference>
<feature type="domain" description="SMP-30/Gluconolactonase/LRE-like region" evidence="3">
    <location>
        <begin position="57"/>
        <end position="323"/>
    </location>
</feature>
<dbReference type="PANTHER" id="PTHR47572:SF4">
    <property type="entry name" value="LACTONASE DRP35"/>
    <property type="match status" value="1"/>
</dbReference>
<dbReference type="Proteomes" id="UP000032300">
    <property type="component" value="Chromosome"/>
</dbReference>
<dbReference type="RefSeq" id="WP_044329715.1">
    <property type="nucleotide sequence ID" value="NZ_CP010836.1"/>
</dbReference>
<dbReference type="Pfam" id="PF08450">
    <property type="entry name" value="SGL"/>
    <property type="match status" value="1"/>
</dbReference>
<protein>
    <submittedName>
        <fullName evidence="4">Gluconolactonase</fullName>
    </submittedName>
</protein>
<keyword evidence="5" id="KW-1185">Reference proteome</keyword>
<dbReference type="AlphaFoldDB" id="A0A7U5BEA4"/>
<dbReference type="OrthoDB" id="30052at2"/>
<evidence type="ECO:0000313" key="5">
    <source>
        <dbReference type="Proteomes" id="UP000032300"/>
    </source>
</evidence>